<dbReference type="GO" id="GO:0005730">
    <property type="term" value="C:nucleolus"/>
    <property type="evidence" value="ECO:0007669"/>
    <property type="project" value="UniProtKB-ARBA"/>
</dbReference>
<dbReference type="PANTHER" id="PTHR12801:SF78">
    <property type="entry name" value="INTERFERON-STIMULATED 20 KDA EXONUCLEASE-LIKE 2"/>
    <property type="match status" value="1"/>
</dbReference>
<keyword evidence="5" id="KW-0539">Nucleus</keyword>
<dbReference type="InterPro" id="IPR047021">
    <property type="entry name" value="REXO1/3/4-like"/>
</dbReference>
<protein>
    <recommendedName>
        <fullName evidence="7">Exonuclease domain-containing protein</fullName>
    </recommendedName>
</protein>
<dbReference type="SMART" id="SM00479">
    <property type="entry name" value="EXOIII"/>
    <property type="match status" value="1"/>
</dbReference>
<keyword evidence="3" id="KW-0378">Hydrolase</keyword>
<feature type="region of interest" description="Disordered" evidence="6">
    <location>
        <begin position="47"/>
        <end position="78"/>
    </location>
</feature>
<comment type="subcellular location">
    <subcellularLocation>
        <location evidence="1">Nucleus</location>
    </subcellularLocation>
</comment>
<dbReference type="InterPro" id="IPR036397">
    <property type="entry name" value="RNaseH_sf"/>
</dbReference>
<dbReference type="Pfam" id="PF00929">
    <property type="entry name" value="RNase_T"/>
    <property type="match status" value="1"/>
</dbReference>
<feature type="compositionally biased region" description="Polar residues" evidence="6">
    <location>
        <begin position="67"/>
        <end position="76"/>
    </location>
</feature>
<sequence length="370" mass="40483">MSGLMVHFHGSDSSQAGEGCMKPTGNSKHRRFHKNRRFLERRGYLSNKQNKTHQKHRPCQNGKVENHQQSGGNHFQNVGKLDASKTVHTKFAPKHKDGASSSTTSAGTQPKFCFGSSQTKKQAAPVVKPSSSLTTSSGHAQSKPYLGSSQAKRHAAPAVNSSAFLCHGRTVSYTSEDIVITQPVVGSMPHSGNPQKFVAIDCEMVGTGPKGKNSELARCSIVSYDGDIVYDKFIKPMNPVTDLRTRWSGIRWQNLQNATPFLEAKKEILKILSGKVVVGHAIHNDLKALKYSHPAGLTRDTSRIPLLNKKAGIPETDVASLKRLTKALFNRDIQVGKNGHSSVEDAKATMELYKMVATEWERTLASQSLS</sequence>
<dbReference type="Gene3D" id="3.30.420.10">
    <property type="entry name" value="Ribonuclease H-like superfamily/Ribonuclease H"/>
    <property type="match status" value="1"/>
</dbReference>
<feature type="domain" description="Exonuclease" evidence="7">
    <location>
        <begin position="196"/>
        <end position="362"/>
    </location>
</feature>
<dbReference type="FunFam" id="3.30.420.10:FF:000007">
    <property type="entry name" value="Interferon-stimulated exonuclease gene 20"/>
    <property type="match status" value="1"/>
</dbReference>
<dbReference type="CDD" id="cd06149">
    <property type="entry name" value="ISG20"/>
    <property type="match status" value="1"/>
</dbReference>
<dbReference type="InterPro" id="IPR013520">
    <property type="entry name" value="Ribonucl_H"/>
</dbReference>
<keyword evidence="2" id="KW-0540">Nuclease</keyword>
<feature type="compositionally biased region" description="Polar residues" evidence="6">
    <location>
        <begin position="129"/>
        <end position="140"/>
    </location>
</feature>
<gene>
    <name evidence="8" type="ORF">ACEWY4_019895</name>
</gene>
<name>A0ABD1JB45_9TELE</name>
<dbReference type="AlphaFoldDB" id="A0ABD1JB45"/>
<evidence type="ECO:0000256" key="2">
    <source>
        <dbReference type="ARBA" id="ARBA00022722"/>
    </source>
</evidence>
<evidence type="ECO:0000256" key="6">
    <source>
        <dbReference type="SAM" id="MobiDB-lite"/>
    </source>
</evidence>
<proteinExistence type="predicted"/>
<comment type="caution">
    <text evidence="8">The sequence shown here is derived from an EMBL/GenBank/DDBJ whole genome shotgun (WGS) entry which is preliminary data.</text>
</comment>
<evidence type="ECO:0000256" key="3">
    <source>
        <dbReference type="ARBA" id="ARBA00022801"/>
    </source>
</evidence>
<feature type="region of interest" description="Disordered" evidence="6">
    <location>
        <begin position="1"/>
        <end position="30"/>
    </location>
</feature>
<dbReference type="InterPro" id="IPR037433">
    <property type="entry name" value="ISG20_DEDDh"/>
</dbReference>
<evidence type="ECO:0000259" key="7">
    <source>
        <dbReference type="SMART" id="SM00479"/>
    </source>
</evidence>
<evidence type="ECO:0000313" key="9">
    <source>
        <dbReference type="Proteomes" id="UP001591681"/>
    </source>
</evidence>
<dbReference type="PANTHER" id="PTHR12801">
    <property type="entry name" value="RNA EXONUCLEASE REXO1 / RECO3 FAMILY MEMBER-RELATED"/>
    <property type="match status" value="1"/>
</dbReference>
<dbReference type="EMBL" id="JBHFQA010000017">
    <property type="protein sequence ID" value="KAL2084377.1"/>
    <property type="molecule type" value="Genomic_DNA"/>
</dbReference>
<keyword evidence="4" id="KW-0269">Exonuclease</keyword>
<organism evidence="8 9">
    <name type="scientific">Coilia grayii</name>
    <name type="common">Gray's grenadier anchovy</name>
    <dbReference type="NCBI Taxonomy" id="363190"/>
    <lineage>
        <taxon>Eukaryota</taxon>
        <taxon>Metazoa</taxon>
        <taxon>Chordata</taxon>
        <taxon>Craniata</taxon>
        <taxon>Vertebrata</taxon>
        <taxon>Euteleostomi</taxon>
        <taxon>Actinopterygii</taxon>
        <taxon>Neopterygii</taxon>
        <taxon>Teleostei</taxon>
        <taxon>Clupei</taxon>
        <taxon>Clupeiformes</taxon>
        <taxon>Clupeoidei</taxon>
        <taxon>Engraulidae</taxon>
        <taxon>Coilinae</taxon>
        <taxon>Coilia</taxon>
    </lineage>
</organism>
<dbReference type="InterPro" id="IPR012337">
    <property type="entry name" value="RNaseH-like_sf"/>
</dbReference>
<evidence type="ECO:0000313" key="8">
    <source>
        <dbReference type="EMBL" id="KAL2084377.1"/>
    </source>
</evidence>
<dbReference type="Proteomes" id="UP001591681">
    <property type="component" value="Unassembled WGS sequence"/>
</dbReference>
<dbReference type="SUPFAM" id="SSF53098">
    <property type="entry name" value="Ribonuclease H-like"/>
    <property type="match status" value="1"/>
</dbReference>
<accession>A0ABD1JB45</accession>
<keyword evidence="9" id="KW-1185">Reference proteome</keyword>
<evidence type="ECO:0000256" key="1">
    <source>
        <dbReference type="ARBA" id="ARBA00004123"/>
    </source>
</evidence>
<evidence type="ECO:0000256" key="4">
    <source>
        <dbReference type="ARBA" id="ARBA00022839"/>
    </source>
</evidence>
<dbReference type="GO" id="GO:0004527">
    <property type="term" value="F:exonuclease activity"/>
    <property type="evidence" value="ECO:0007669"/>
    <property type="project" value="UniProtKB-KW"/>
</dbReference>
<evidence type="ECO:0000256" key="5">
    <source>
        <dbReference type="ARBA" id="ARBA00023242"/>
    </source>
</evidence>
<feature type="region of interest" description="Disordered" evidence="6">
    <location>
        <begin position="113"/>
        <end position="153"/>
    </location>
</feature>
<reference evidence="8 9" key="1">
    <citation type="submission" date="2024-09" db="EMBL/GenBank/DDBJ databases">
        <title>A chromosome-level genome assembly of Gray's grenadier anchovy, Coilia grayii.</title>
        <authorList>
            <person name="Fu Z."/>
        </authorList>
    </citation>
    <scope>NUCLEOTIDE SEQUENCE [LARGE SCALE GENOMIC DNA]</scope>
    <source>
        <strain evidence="8">G4</strain>
        <tissue evidence="8">Muscle</tissue>
    </source>
</reference>